<protein>
    <submittedName>
        <fullName evidence="2">Uncharacterized protein LOC108991323</fullName>
    </submittedName>
</protein>
<evidence type="ECO:0000313" key="1">
    <source>
        <dbReference type="Proteomes" id="UP000235220"/>
    </source>
</evidence>
<organism evidence="1 2">
    <name type="scientific">Juglans regia</name>
    <name type="common">English walnut</name>
    <dbReference type="NCBI Taxonomy" id="51240"/>
    <lineage>
        <taxon>Eukaryota</taxon>
        <taxon>Viridiplantae</taxon>
        <taxon>Streptophyta</taxon>
        <taxon>Embryophyta</taxon>
        <taxon>Tracheophyta</taxon>
        <taxon>Spermatophyta</taxon>
        <taxon>Magnoliopsida</taxon>
        <taxon>eudicotyledons</taxon>
        <taxon>Gunneridae</taxon>
        <taxon>Pentapetalae</taxon>
        <taxon>rosids</taxon>
        <taxon>fabids</taxon>
        <taxon>Fagales</taxon>
        <taxon>Juglandaceae</taxon>
        <taxon>Juglans</taxon>
    </lineage>
</organism>
<dbReference type="GeneID" id="108991323"/>
<sequence>MASYEIDSVKVEKANAWRRYNRQRNLKWIFEICAALLIVLSISTTWVPVAVETASDFLRRFIAIFDCTLYVLLLVMIIILIIYAYSGEKDATSDVYDEFIEHYDSSRRFAPGEEPPTQEETFHDKHMVCSDNAVSPVHEEDCIVSLVTKPLVSPIQSERVAAVSEKALRKNPYRRTISERFEQRIEERSQRLLRRSATEICRKLVISGEEPSRRSWSYSVDNLSKEEFNRKVDAFIAEKKKILREEFKEERKKESTLALAIQKYY</sequence>
<proteinExistence type="predicted"/>
<gene>
    <name evidence="2" type="primary">LOC108991323</name>
</gene>
<evidence type="ECO:0000313" key="2">
    <source>
        <dbReference type="RefSeq" id="XP_018821050.1"/>
    </source>
</evidence>
<accession>A0A2I4ENS0</accession>
<dbReference type="AlphaFoldDB" id="A0A2I4ENS0"/>
<dbReference type="PANTHER" id="PTHR33640:SF34">
    <property type="entry name" value="PROTEIN, PUTATIVE-RELATED"/>
    <property type="match status" value="1"/>
</dbReference>
<dbReference type="Proteomes" id="UP000235220">
    <property type="component" value="Chromosome 11"/>
</dbReference>
<dbReference type="KEGG" id="jre:108991323"/>
<dbReference type="Gramene" id="Jr11_21020_p1">
    <property type="protein sequence ID" value="cds.Jr11_21020_p1"/>
    <property type="gene ID" value="Jr11_21020"/>
</dbReference>
<dbReference type="OrthoDB" id="1082160at2759"/>
<dbReference type="RefSeq" id="XP_018821050.1">
    <property type="nucleotide sequence ID" value="XM_018965505.1"/>
</dbReference>
<name>A0A2I4ENS0_JUGRE</name>
<dbReference type="PANTHER" id="PTHR33640">
    <property type="entry name" value="TRANSMEMBRANE PROTEIN"/>
    <property type="match status" value="1"/>
</dbReference>
<keyword evidence="1" id="KW-1185">Reference proteome</keyword>
<reference evidence="2" key="1">
    <citation type="submission" date="2025-08" db="UniProtKB">
        <authorList>
            <consortium name="RefSeq"/>
        </authorList>
    </citation>
    <scope>IDENTIFICATION</scope>
    <source>
        <tissue evidence="2">Leaves</tissue>
    </source>
</reference>